<evidence type="ECO:0000313" key="2">
    <source>
        <dbReference type="Proteomes" id="UP000076798"/>
    </source>
</evidence>
<keyword evidence="2" id="KW-1185">Reference proteome</keyword>
<dbReference type="EMBL" id="KV428195">
    <property type="protein sequence ID" value="KZT34177.1"/>
    <property type="molecule type" value="Genomic_DNA"/>
</dbReference>
<dbReference type="Proteomes" id="UP000076798">
    <property type="component" value="Unassembled WGS sequence"/>
</dbReference>
<proteinExistence type="predicted"/>
<organism evidence="1 2">
    <name type="scientific">Sistotremastrum suecicum HHB10207 ss-3</name>
    <dbReference type="NCBI Taxonomy" id="1314776"/>
    <lineage>
        <taxon>Eukaryota</taxon>
        <taxon>Fungi</taxon>
        <taxon>Dikarya</taxon>
        <taxon>Basidiomycota</taxon>
        <taxon>Agaricomycotina</taxon>
        <taxon>Agaricomycetes</taxon>
        <taxon>Sistotremastrales</taxon>
        <taxon>Sistotremastraceae</taxon>
        <taxon>Sistotremastrum</taxon>
    </lineage>
</organism>
<sequence>MTRISLDTLIVALQAFDAVSSREKISSLLSCLQRDGTARQPVQQQGLSMFHKGLRSNLEHSWFGTIAVTDGLRKPLCRCRFRTLRFSFIQQLGGRAAGHSKAGPVSTPGLSFTGRRYSAPPAGLVGEIYTL</sequence>
<reference evidence="1 2" key="1">
    <citation type="journal article" date="2016" name="Mol. Biol. Evol.">
        <title>Comparative Genomics of Early-Diverging Mushroom-Forming Fungi Provides Insights into the Origins of Lignocellulose Decay Capabilities.</title>
        <authorList>
            <person name="Nagy L.G."/>
            <person name="Riley R."/>
            <person name="Tritt A."/>
            <person name="Adam C."/>
            <person name="Daum C."/>
            <person name="Floudas D."/>
            <person name="Sun H."/>
            <person name="Yadav J.S."/>
            <person name="Pangilinan J."/>
            <person name="Larsson K.H."/>
            <person name="Matsuura K."/>
            <person name="Barry K."/>
            <person name="Labutti K."/>
            <person name="Kuo R."/>
            <person name="Ohm R.A."/>
            <person name="Bhattacharya S.S."/>
            <person name="Shirouzu T."/>
            <person name="Yoshinaga Y."/>
            <person name="Martin F.M."/>
            <person name="Grigoriev I.V."/>
            <person name="Hibbett D.S."/>
        </authorList>
    </citation>
    <scope>NUCLEOTIDE SEQUENCE [LARGE SCALE GENOMIC DNA]</scope>
    <source>
        <strain evidence="1 2">HHB10207 ss-3</strain>
    </source>
</reference>
<accession>A0A165ZCT7</accession>
<gene>
    <name evidence="1" type="ORF">SISSUDRAFT_309543</name>
</gene>
<evidence type="ECO:0000313" key="1">
    <source>
        <dbReference type="EMBL" id="KZT34177.1"/>
    </source>
</evidence>
<protein>
    <submittedName>
        <fullName evidence="1">Uncharacterized protein</fullName>
    </submittedName>
</protein>
<dbReference type="AlphaFoldDB" id="A0A165ZCT7"/>
<name>A0A165ZCT7_9AGAM</name>